<dbReference type="EMBL" id="BPLR01006640">
    <property type="protein sequence ID" value="GIY11372.1"/>
    <property type="molecule type" value="Genomic_DNA"/>
</dbReference>
<proteinExistence type="predicted"/>
<comment type="caution">
    <text evidence="1">The sequence shown here is derived from an EMBL/GenBank/DDBJ whole genome shotgun (WGS) entry which is preliminary data.</text>
</comment>
<evidence type="ECO:0000313" key="2">
    <source>
        <dbReference type="Proteomes" id="UP001054945"/>
    </source>
</evidence>
<organism evidence="1 2">
    <name type="scientific">Caerostris extrusa</name>
    <name type="common">Bark spider</name>
    <name type="synonym">Caerostris bankana</name>
    <dbReference type="NCBI Taxonomy" id="172846"/>
    <lineage>
        <taxon>Eukaryota</taxon>
        <taxon>Metazoa</taxon>
        <taxon>Ecdysozoa</taxon>
        <taxon>Arthropoda</taxon>
        <taxon>Chelicerata</taxon>
        <taxon>Arachnida</taxon>
        <taxon>Araneae</taxon>
        <taxon>Araneomorphae</taxon>
        <taxon>Entelegynae</taxon>
        <taxon>Araneoidea</taxon>
        <taxon>Araneidae</taxon>
        <taxon>Caerostris</taxon>
    </lineage>
</organism>
<name>A0AAV4QTB2_CAEEX</name>
<evidence type="ECO:0000313" key="1">
    <source>
        <dbReference type="EMBL" id="GIY11372.1"/>
    </source>
</evidence>
<sequence length="113" mass="12424">MVSIFGHAPSGIFQDLKKTFSLFLKPSRSNTAQHQLTQLLSSDATTQNNNEDSSLNIFEPILESNGNQLQKQKSQDRLQGKSREGCASRWAVQIGVEESLGIVLGHRIGRVAS</sequence>
<dbReference type="Proteomes" id="UP001054945">
    <property type="component" value="Unassembled WGS sequence"/>
</dbReference>
<protein>
    <submittedName>
        <fullName evidence="1">Uncharacterized protein</fullName>
    </submittedName>
</protein>
<keyword evidence="2" id="KW-1185">Reference proteome</keyword>
<dbReference type="AlphaFoldDB" id="A0AAV4QTB2"/>
<reference evidence="1 2" key="1">
    <citation type="submission" date="2021-06" db="EMBL/GenBank/DDBJ databases">
        <title>Caerostris extrusa draft genome.</title>
        <authorList>
            <person name="Kono N."/>
            <person name="Arakawa K."/>
        </authorList>
    </citation>
    <scope>NUCLEOTIDE SEQUENCE [LARGE SCALE GENOMIC DNA]</scope>
</reference>
<gene>
    <name evidence="1" type="ORF">CEXT_506481</name>
</gene>
<accession>A0AAV4QTB2</accession>